<proteinExistence type="predicted"/>
<dbReference type="Gene3D" id="3.30.1980.10">
    <property type="entry name" value="Hypothetical protein YunC"/>
    <property type="match status" value="1"/>
</dbReference>
<dbReference type="RefSeq" id="WP_306976060.1">
    <property type="nucleotide sequence ID" value="NZ_JAUSTQ010000005.1"/>
</dbReference>
<dbReference type="Pfam" id="PF08827">
    <property type="entry name" value="DUF1805"/>
    <property type="match status" value="1"/>
</dbReference>
<organism evidence="1 2">
    <name type="scientific">Alkalibacillus salilacus</name>
    <dbReference type="NCBI Taxonomy" id="284582"/>
    <lineage>
        <taxon>Bacteria</taxon>
        <taxon>Bacillati</taxon>
        <taxon>Bacillota</taxon>
        <taxon>Bacilli</taxon>
        <taxon>Bacillales</taxon>
        <taxon>Bacillaceae</taxon>
        <taxon>Alkalibacillus</taxon>
    </lineage>
</organism>
<dbReference type="InterPro" id="IPR036493">
    <property type="entry name" value="YunC_sf"/>
</dbReference>
<evidence type="ECO:0000313" key="1">
    <source>
        <dbReference type="EMBL" id="MDQ0159520.1"/>
    </source>
</evidence>
<name>A0ABT9VEW8_9BACI</name>
<dbReference type="Proteomes" id="UP001224359">
    <property type="component" value="Unassembled WGS sequence"/>
</dbReference>
<protein>
    <submittedName>
        <fullName evidence="1">Uncharacterized protein YunC (DUF1805 family)</fullName>
    </submittedName>
</protein>
<reference evidence="1 2" key="1">
    <citation type="submission" date="2023-07" db="EMBL/GenBank/DDBJ databases">
        <title>Genomic Encyclopedia of Type Strains, Phase IV (KMG-IV): sequencing the most valuable type-strain genomes for metagenomic binning, comparative biology and taxonomic classification.</title>
        <authorList>
            <person name="Goeker M."/>
        </authorList>
    </citation>
    <scope>NUCLEOTIDE SEQUENCE [LARGE SCALE GENOMIC DNA]</scope>
    <source>
        <strain evidence="1 2">DSM 16460</strain>
    </source>
</reference>
<sequence>MIHVEPIWIDDQPFTYTHVALPKTNLLIISNDIGYIMCGALDIDLFNDYLKDREIIAARAVGVRTVDALIHAPLQKVTTSAQEKYGWYEGMIGKHALLSLTSS</sequence>
<keyword evidence="2" id="KW-1185">Reference proteome</keyword>
<comment type="caution">
    <text evidence="1">The sequence shown here is derived from an EMBL/GenBank/DDBJ whole genome shotgun (WGS) entry which is preliminary data.</text>
</comment>
<evidence type="ECO:0000313" key="2">
    <source>
        <dbReference type="Proteomes" id="UP001224359"/>
    </source>
</evidence>
<accession>A0ABT9VEW8</accession>
<dbReference type="InterPro" id="IPR014931">
    <property type="entry name" value="DUF1805"/>
</dbReference>
<dbReference type="SUPFAM" id="SSF102891">
    <property type="entry name" value="Hypothetical protein Ta1206"/>
    <property type="match status" value="1"/>
</dbReference>
<gene>
    <name evidence="1" type="ORF">J2S77_001504</name>
</gene>
<dbReference type="EMBL" id="JAUSTQ010000005">
    <property type="protein sequence ID" value="MDQ0159520.1"/>
    <property type="molecule type" value="Genomic_DNA"/>
</dbReference>